<evidence type="ECO:0000256" key="4">
    <source>
        <dbReference type="ARBA" id="ARBA00023002"/>
    </source>
</evidence>
<name>A0A926S7D1_9HYPH</name>
<dbReference type="PANTHER" id="PTHR13789">
    <property type="entry name" value="MONOOXYGENASE"/>
    <property type="match status" value="1"/>
</dbReference>
<keyword evidence="2" id="KW-0285">Flavoprotein</keyword>
<dbReference type="Proteomes" id="UP000598467">
    <property type="component" value="Unassembled WGS sequence"/>
</dbReference>
<evidence type="ECO:0000256" key="3">
    <source>
        <dbReference type="ARBA" id="ARBA00022827"/>
    </source>
</evidence>
<dbReference type="GO" id="GO:0004497">
    <property type="term" value="F:monooxygenase activity"/>
    <property type="evidence" value="ECO:0007669"/>
    <property type="project" value="UniProtKB-KW"/>
</dbReference>
<proteinExistence type="predicted"/>
<organism evidence="7 8">
    <name type="scientific">Roseibium aggregatum</name>
    <dbReference type="NCBI Taxonomy" id="187304"/>
    <lineage>
        <taxon>Bacteria</taxon>
        <taxon>Pseudomonadati</taxon>
        <taxon>Pseudomonadota</taxon>
        <taxon>Alphaproteobacteria</taxon>
        <taxon>Hyphomicrobiales</taxon>
        <taxon>Stappiaceae</taxon>
        <taxon>Roseibium</taxon>
    </lineage>
</organism>
<gene>
    <name evidence="7" type="ORF">HK439_17960</name>
</gene>
<dbReference type="SUPFAM" id="SSF54373">
    <property type="entry name" value="FAD-linked reductases, C-terminal domain"/>
    <property type="match status" value="1"/>
</dbReference>
<dbReference type="GO" id="GO:0071949">
    <property type="term" value="F:FAD binding"/>
    <property type="evidence" value="ECO:0007669"/>
    <property type="project" value="InterPro"/>
</dbReference>
<dbReference type="SUPFAM" id="SSF51905">
    <property type="entry name" value="FAD/NAD(P)-binding domain"/>
    <property type="match status" value="1"/>
</dbReference>
<accession>A0A926S7D1</accession>
<evidence type="ECO:0000256" key="2">
    <source>
        <dbReference type="ARBA" id="ARBA00022630"/>
    </source>
</evidence>
<dbReference type="InterPro" id="IPR050493">
    <property type="entry name" value="FAD-dep_Monooxygenase_BioMet"/>
</dbReference>
<keyword evidence="3" id="KW-0274">FAD</keyword>
<sequence>MDLPVVIAGAGIGGLSAALALGAGGHDVLVVEKADELAEVGAGLQLSPNACRVLDDLGVLDSLMPHAVAPGGIRIGSGRTGREIVKIELGERIAARHGAPYLVVHRADLQKALFDRALHQGRIDIRLGSEILEVGDTPDGTLQCHVRSGGVIAQITARALIGADGVWSRVRERVSGHAQAKYTGLTAYRATLPAEKVNGDLLADTGLWLGPDAHLVHYPIRAGREFNLVALVPEKWTEEGWSATADRETLLGHFRAWAPNVRSLLEKPDTWLKWALCGVDAEGPWSDGRIALLGDAAHAMLPFAAQGAAMAIEDAAVLAHLFPRSATDIRAVFRAYEAARKRRVKKVQKTAAENGRIYHLGGPLAVGRDTVMKLMRPDRLSARQDWIYGWTPPR</sequence>
<keyword evidence="5 7" id="KW-0503">Monooxygenase</keyword>
<dbReference type="InterPro" id="IPR036188">
    <property type="entry name" value="FAD/NAD-bd_sf"/>
</dbReference>
<feature type="domain" description="FAD-binding" evidence="6">
    <location>
        <begin position="3"/>
        <end position="348"/>
    </location>
</feature>
<dbReference type="RefSeq" id="WP_190292892.1">
    <property type="nucleotide sequence ID" value="NZ_JABFCZ010000020.1"/>
</dbReference>
<dbReference type="PRINTS" id="PR00420">
    <property type="entry name" value="RNGMNOXGNASE"/>
</dbReference>
<evidence type="ECO:0000259" key="6">
    <source>
        <dbReference type="Pfam" id="PF01494"/>
    </source>
</evidence>
<evidence type="ECO:0000256" key="5">
    <source>
        <dbReference type="ARBA" id="ARBA00023033"/>
    </source>
</evidence>
<dbReference type="AlphaFoldDB" id="A0A926S7D1"/>
<reference evidence="7" key="1">
    <citation type="submission" date="2020-05" db="EMBL/GenBank/DDBJ databases">
        <title>Identification of trans-AT polyketide cluster in two marine bacteria, producers of a novel glutaramide-containing polyketide sesbanimide D and analogs.</title>
        <authorList>
            <person name="Kacar D."/>
            <person name="Rodriguez P."/>
            <person name="Canedo L."/>
            <person name="Gonzalez E."/>
            <person name="Galan B."/>
            <person name="De La Calle F."/>
            <person name="Garcia J.L."/>
        </authorList>
    </citation>
    <scope>NUCLEOTIDE SEQUENCE</scope>
    <source>
        <strain evidence="7">PHM038</strain>
    </source>
</reference>
<protein>
    <submittedName>
        <fullName evidence="7">Monooxygenase</fullName>
    </submittedName>
</protein>
<comment type="caution">
    <text evidence="7">The sequence shown here is derived from an EMBL/GenBank/DDBJ whole genome shotgun (WGS) entry which is preliminary data.</text>
</comment>
<dbReference type="Pfam" id="PF01494">
    <property type="entry name" value="FAD_binding_3"/>
    <property type="match status" value="1"/>
</dbReference>
<dbReference type="PANTHER" id="PTHR13789:SF318">
    <property type="entry name" value="GERANYLGERANYL DIPHOSPHATE REDUCTASE"/>
    <property type="match status" value="1"/>
</dbReference>
<dbReference type="Gene3D" id="3.50.50.60">
    <property type="entry name" value="FAD/NAD(P)-binding domain"/>
    <property type="match status" value="1"/>
</dbReference>
<evidence type="ECO:0000313" key="8">
    <source>
        <dbReference type="Proteomes" id="UP000598467"/>
    </source>
</evidence>
<keyword evidence="4" id="KW-0560">Oxidoreductase</keyword>
<evidence type="ECO:0000256" key="1">
    <source>
        <dbReference type="ARBA" id="ARBA00001974"/>
    </source>
</evidence>
<evidence type="ECO:0000313" key="7">
    <source>
        <dbReference type="EMBL" id="MBD1548155.1"/>
    </source>
</evidence>
<dbReference type="EMBL" id="JABFCZ010000020">
    <property type="protein sequence ID" value="MBD1548155.1"/>
    <property type="molecule type" value="Genomic_DNA"/>
</dbReference>
<dbReference type="InterPro" id="IPR002938">
    <property type="entry name" value="FAD-bd"/>
</dbReference>
<comment type="cofactor">
    <cofactor evidence="1">
        <name>FAD</name>
        <dbReference type="ChEBI" id="CHEBI:57692"/>
    </cofactor>
</comment>